<accession>A0A1G9IY44</accession>
<dbReference type="AlphaFoldDB" id="A0A1G9IY44"/>
<dbReference type="SUPFAM" id="SSF55469">
    <property type="entry name" value="FMN-dependent nitroreductase-like"/>
    <property type="match status" value="1"/>
</dbReference>
<dbReference type="InterPro" id="IPR029479">
    <property type="entry name" value="Nitroreductase"/>
</dbReference>
<dbReference type="PANTHER" id="PTHR43425:SF2">
    <property type="entry name" value="OXYGEN-INSENSITIVE NADPH NITROREDUCTASE"/>
    <property type="match status" value="1"/>
</dbReference>
<name>A0A1G9IY44_9FIRM</name>
<dbReference type="PIRSF" id="PIRSF005426">
    <property type="entry name" value="Frp"/>
    <property type="match status" value="1"/>
</dbReference>
<evidence type="ECO:0000256" key="1">
    <source>
        <dbReference type="ARBA" id="ARBA00008366"/>
    </source>
</evidence>
<dbReference type="PANTHER" id="PTHR43425">
    <property type="entry name" value="OXYGEN-INSENSITIVE NADPH NITROREDUCTASE"/>
    <property type="match status" value="1"/>
</dbReference>
<keyword evidence="2 5" id="KW-0285">Flavoprotein</keyword>
<dbReference type="STRING" id="1121325.SAMN04515677_101426"/>
<dbReference type="GO" id="GO:0016491">
    <property type="term" value="F:oxidoreductase activity"/>
    <property type="evidence" value="ECO:0007669"/>
    <property type="project" value="UniProtKB-UniRule"/>
</dbReference>
<dbReference type="InterPro" id="IPR016446">
    <property type="entry name" value="Flavin_OxRdtase_Frp"/>
</dbReference>
<dbReference type="EMBL" id="FNGW01000001">
    <property type="protein sequence ID" value="SDL29946.1"/>
    <property type="molecule type" value="Genomic_DNA"/>
</dbReference>
<gene>
    <name evidence="7" type="ORF">SAMN04515677_101426</name>
</gene>
<protein>
    <submittedName>
        <fullName evidence="7">FMN reductase (NADPH)</fullName>
    </submittedName>
</protein>
<dbReference type="RefSeq" id="WP_092722377.1">
    <property type="nucleotide sequence ID" value="NZ_FNGW01000001.1"/>
</dbReference>
<dbReference type="Proteomes" id="UP000199068">
    <property type="component" value="Unassembled WGS sequence"/>
</dbReference>
<dbReference type="InterPro" id="IPR000415">
    <property type="entry name" value="Nitroreductase-like"/>
</dbReference>
<keyword evidence="3 5" id="KW-0288">FMN</keyword>
<evidence type="ECO:0000256" key="5">
    <source>
        <dbReference type="PIRNR" id="PIRNR005426"/>
    </source>
</evidence>
<evidence type="ECO:0000256" key="3">
    <source>
        <dbReference type="ARBA" id="ARBA00022643"/>
    </source>
</evidence>
<dbReference type="Pfam" id="PF00881">
    <property type="entry name" value="Nitroreductase"/>
    <property type="match status" value="1"/>
</dbReference>
<evidence type="ECO:0000259" key="6">
    <source>
        <dbReference type="Pfam" id="PF00881"/>
    </source>
</evidence>
<evidence type="ECO:0000313" key="8">
    <source>
        <dbReference type="Proteomes" id="UP000199068"/>
    </source>
</evidence>
<evidence type="ECO:0000256" key="4">
    <source>
        <dbReference type="ARBA" id="ARBA00023002"/>
    </source>
</evidence>
<proteinExistence type="inferred from homology"/>
<comment type="similarity">
    <text evidence="1 5">Belongs to the flavin oxidoreductase frp family.</text>
</comment>
<evidence type="ECO:0000313" key="7">
    <source>
        <dbReference type="EMBL" id="SDL29946.1"/>
    </source>
</evidence>
<sequence length="248" mass="28913">MNEVINTINSRVSLRRYDSCEISNDDLEKIIESAIKAPTAGNMMMYSILKITDEKIKETLSETCDNQPFIKNAKVILIFLADLQKWYDYFEVCEVENIKAPGMNDFMLGIDDAIIACQNAVVAAESLGIGSCYIGDIMENYEKHKELLNLPDYTFPAAMITLGYYPKDMNKIYRERFDKQYVVFENTYKKLDEDELKNMFKHKEEDMPKTNPYGAKNFGELIYNRKTNADFSFEMDRSIKEWIKQFTK</sequence>
<dbReference type="Gene3D" id="3.40.109.10">
    <property type="entry name" value="NADH Oxidase"/>
    <property type="match status" value="1"/>
</dbReference>
<reference evidence="7 8" key="1">
    <citation type="submission" date="2016-10" db="EMBL/GenBank/DDBJ databases">
        <authorList>
            <person name="de Groot N.N."/>
        </authorList>
    </citation>
    <scope>NUCLEOTIDE SEQUENCE [LARGE SCALE GENOMIC DNA]</scope>
    <source>
        <strain evidence="7 8">DSM 797</strain>
    </source>
</reference>
<keyword evidence="4 5" id="KW-0560">Oxidoreductase</keyword>
<evidence type="ECO:0000256" key="2">
    <source>
        <dbReference type="ARBA" id="ARBA00022630"/>
    </source>
</evidence>
<keyword evidence="8" id="KW-1185">Reference proteome</keyword>
<feature type="domain" description="Nitroreductase" evidence="6">
    <location>
        <begin position="8"/>
        <end position="164"/>
    </location>
</feature>
<organism evidence="7 8">
    <name type="scientific">Romboutsia lituseburensis DSM 797</name>
    <dbReference type="NCBI Taxonomy" id="1121325"/>
    <lineage>
        <taxon>Bacteria</taxon>
        <taxon>Bacillati</taxon>
        <taxon>Bacillota</taxon>
        <taxon>Clostridia</taxon>
        <taxon>Peptostreptococcales</taxon>
        <taxon>Peptostreptococcaceae</taxon>
        <taxon>Romboutsia</taxon>
    </lineage>
</organism>
<keyword evidence="5" id="KW-0521">NADP</keyword>